<feature type="region of interest" description="Disordered" evidence="1">
    <location>
        <begin position="22"/>
        <end position="43"/>
    </location>
</feature>
<name>A0A6J5UUC8_PRUAR</name>
<protein>
    <recommendedName>
        <fullName evidence="4">WRKY domain-containing protein</fullName>
    </recommendedName>
</protein>
<reference evidence="2 3" key="1">
    <citation type="submission" date="2020-05" db="EMBL/GenBank/DDBJ databases">
        <authorList>
            <person name="Campoy J."/>
            <person name="Schneeberger K."/>
            <person name="Spophaly S."/>
        </authorList>
    </citation>
    <scope>NUCLEOTIDE SEQUENCE [LARGE SCALE GENOMIC DNA]</scope>
    <source>
        <strain evidence="2">PruArmRojPasFocal</strain>
    </source>
</reference>
<organism evidence="2 3">
    <name type="scientific">Prunus armeniaca</name>
    <name type="common">Apricot</name>
    <name type="synonym">Armeniaca vulgaris</name>
    <dbReference type="NCBI Taxonomy" id="36596"/>
    <lineage>
        <taxon>Eukaryota</taxon>
        <taxon>Viridiplantae</taxon>
        <taxon>Streptophyta</taxon>
        <taxon>Embryophyta</taxon>
        <taxon>Tracheophyta</taxon>
        <taxon>Spermatophyta</taxon>
        <taxon>Magnoliopsida</taxon>
        <taxon>eudicotyledons</taxon>
        <taxon>Gunneridae</taxon>
        <taxon>Pentapetalae</taxon>
        <taxon>rosids</taxon>
        <taxon>fabids</taxon>
        <taxon>Rosales</taxon>
        <taxon>Rosaceae</taxon>
        <taxon>Amygdaloideae</taxon>
        <taxon>Amygdaleae</taxon>
        <taxon>Prunus</taxon>
    </lineage>
</organism>
<evidence type="ECO:0008006" key="4">
    <source>
        <dbReference type="Google" id="ProtNLM"/>
    </source>
</evidence>
<evidence type="ECO:0000313" key="2">
    <source>
        <dbReference type="EMBL" id="CAB4280256.1"/>
    </source>
</evidence>
<gene>
    <name evidence="2" type="ORF">CURHAP_LOCUS33069</name>
</gene>
<accession>A0A6J5UUC8</accession>
<dbReference type="EMBL" id="CAEKDK010000005">
    <property type="protein sequence ID" value="CAB4280256.1"/>
    <property type="molecule type" value="Genomic_DNA"/>
</dbReference>
<feature type="region of interest" description="Disordered" evidence="1">
    <location>
        <begin position="86"/>
        <end position="105"/>
    </location>
</feature>
<dbReference type="Proteomes" id="UP000507222">
    <property type="component" value="Unassembled WGS sequence"/>
</dbReference>
<dbReference type="AlphaFoldDB" id="A0A6J5UUC8"/>
<feature type="compositionally biased region" description="Polar residues" evidence="1">
    <location>
        <begin position="26"/>
        <end position="42"/>
    </location>
</feature>
<proteinExistence type="predicted"/>
<evidence type="ECO:0000313" key="3">
    <source>
        <dbReference type="Proteomes" id="UP000507222"/>
    </source>
</evidence>
<sequence>MKKHFYRSLDGQIKEIVYNGVHNHPQPYSTRESTSQPIQASSPGIFDLSLPTMSYPKTESVTMHKTYLTLIREDAFEQNFPIIDLGGAEDESDHEAKICDQNAAS</sequence>
<evidence type="ECO:0000256" key="1">
    <source>
        <dbReference type="SAM" id="MobiDB-lite"/>
    </source>
</evidence>